<dbReference type="AlphaFoldDB" id="A0AA38S5I9"/>
<comment type="caution">
    <text evidence="2">The sequence shown here is derived from an EMBL/GenBank/DDBJ whole genome shotgun (WGS) entry which is preliminary data.</text>
</comment>
<gene>
    <name evidence="2" type="ORF">NKR19_g2429</name>
</gene>
<name>A0AA38S5I9_9PEZI</name>
<dbReference type="EMBL" id="JANBVN010000024">
    <property type="protein sequence ID" value="KAJ9161268.1"/>
    <property type="molecule type" value="Genomic_DNA"/>
</dbReference>
<feature type="region of interest" description="Disordered" evidence="1">
    <location>
        <begin position="31"/>
        <end position="74"/>
    </location>
</feature>
<sequence>MRSEERALDGFWGSFIHYLDLLKGIPKSSRHLLSEQPQGTPEFVESPAPETKQATGENSVTDAQKHPFESASTTHIRALPFKTMRRHGRRLARAYGWDGEVFVLE</sequence>
<keyword evidence="3" id="KW-1185">Reference proteome</keyword>
<evidence type="ECO:0000313" key="3">
    <source>
        <dbReference type="Proteomes" id="UP001174691"/>
    </source>
</evidence>
<protein>
    <submittedName>
        <fullName evidence="2">Uncharacterized protein</fullName>
    </submittedName>
</protein>
<accession>A0AA38S5I9</accession>
<organism evidence="2 3">
    <name type="scientific">Coniochaeta hoffmannii</name>
    <dbReference type="NCBI Taxonomy" id="91930"/>
    <lineage>
        <taxon>Eukaryota</taxon>
        <taxon>Fungi</taxon>
        <taxon>Dikarya</taxon>
        <taxon>Ascomycota</taxon>
        <taxon>Pezizomycotina</taxon>
        <taxon>Sordariomycetes</taxon>
        <taxon>Sordariomycetidae</taxon>
        <taxon>Coniochaetales</taxon>
        <taxon>Coniochaetaceae</taxon>
        <taxon>Coniochaeta</taxon>
    </lineage>
</organism>
<evidence type="ECO:0000313" key="2">
    <source>
        <dbReference type="EMBL" id="KAJ9161268.1"/>
    </source>
</evidence>
<dbReference type="Proteomes" id="UP001174691">
    <property type="component" value="Unassembled WGS sequence"/>
</dbReference>
<evidence type="ECO:0000256" key="1">
    <source>
        <dbReference type="SAM" id="MobiDB-lite"/>
    </source>
</evidence>
<feature type="compositionally biased region" description="Polar residues" evidence="1">
    <location>
        <begin position="52"/>
        <end position="62"/>
    </location>
</feature>
<proteinExistence type="predicted"/>
<reference evidence="2" key="1">
    <citation type="submission" date="2022-07" db="EMBL/GenBank/DDBJ databases">
        <title>Fungi with potential for degradation of polypropylene.</title>
        <authorList>
            <person name="Gostincar C."/>
        </authorList>
    </citation>
    <scope>NUCLEOTIDE SEQUENCE</scope>
    <source>
        <strain evidence="2">EXF-13287</strain>
    </source>
</reference>